<dbReference type="AlphaFoldDB" id="A0A2M9Q0F7"/>
<name>A0A2M9Q0F7_9BACI</name>
<dbReference type="Proteomes" id="UP000232101">
    <property type="component" value="Unassembled WGS sequence"/>
</dbReference>
<keyword evidence="1" id="KW-0472">Membrane</keyword>
<feature type="transmembrane region" description="Helical" evidence="1">
    <location>
        <begin position="43"/>
        <end position="66"/>
    </location>
</feature>
<gene>
    <name evidence="2" type="ORF">CWD94_22145</name>
</gene>
<keyword evidence="1" id="KW-1133">Transmembrane helix</keyword>
<evidence type="ECO:0000313" key="3">
    <source>
        <dbReference type="Proteomes" id="UP000232101"/>
    </source>
</evidence>
<sequence length="181" mass="21362">MEERDYELFEALKKRPDKDPDIVFSNQLRQKLEKTHIKKKKRFSIATILTVPVTIATLLFVFSIGTGQSFHLKNAEQLTIHLEKDLTNIVCMFLMLTLSLFILLVYYKGLMKGRLVYMTFSLSFFAWVGNLIYAEHQNMDEPIVQPSYNETYDYNSKQYYIDEIQQEQDNYLMKKNEGGMK</sequence>
<accession>A0A2M9Q0F7</accession>
<feature type="transmembrane region" description="Helical" evidence="1">
    <location>
        <begin position="86"/>
        <end position="107"/>
    </location>
</feature>
<keyword evidence="1" id="KW-0812">Transmembrane</keyword>
<dbReference type="EMBL" id="PHQY01000668">
    <property type="protein sequence ID" value="PJO41570.1"/>
    <property type="molecule type" value="Genomic_DNA"/>
</dbReference>
<organism evidence="2 3">
    <name type="scientific">Lysinibacillus xylanilyticus</name>
    <dbReference type="NCBI Taxonomy" id="582475"/>
    <lineage>
        <taxon>Bacteria</taxon>
        <taxon>Bacillati</taxon>
        <taxon>Bacillota</taxon>
        <taxon>Bacilli</taxon>
        <taxon>Bacillales</taxon>
        <taxon>Bacillaceae</taxon>
        <taxon>Lysinibacillus</taxon>
    </lineage>
</organism>
<proteinExistence type="predicted"/>
<dbReference type="RefSeq" id="WP_100544982.1">
    <property type="nucleotide sequence ID" value="NZ_PHQY01000668.1"/>
</dbReference>
<comment type="caution">
    <text evidence="2">The sequence shown here is derived from an EMBL/GenBank/DDBJ whole genome shotgun (WGS) entry which is preliminary data.</text>
</comment>
<feature type="transmembrane region" description="Helical" evidence="1">
    <location>
        <begin position="114"/>
        <end position="133"/>
    </location>
</feature>
<protein>
    <submittedName>
        <fullName evidence="2">Uncharacterized protein</fullName>
    </submittedName>
</protein>
<evidence type="ECO:0000256" key="1">
    <source>
        <dbReference type="SAM" id="Phobius"/>
    </source>
</evidence>
<reference evidence="2 3" key="1">
    <citation type="submission" date="2017-11" db="EMBL/GenBank/DDBJ databases">
        <title>Bacterial isolate from king chilli rhizosphere.</title>
        <authorList>
            <person name="Takhelmayum P."/>
            <person name="Sarangthem I."/>
        </authorList>
    </citation>
    <scope>NUCLEOTIDE SEQUENCE [LARGE SCALE GENOMIC DNA]</scope>
    <source>
        <strain evidence="3">t26</strain>
    </source>
</reference>
<evidence type="ECO:0000313" key="2">
    <source>
        <dbReference type="EMBL" id="PJO41570.1"/>
    </source>
</evidence>